<feature type="region of interest" description="Disordered" evidence="1">
    <location>
        <begin position="302"/>
        <end position="323"/>
    </location>
</feature>
<keyword evidence="4" id="KW-1185">Reference proteome</keyword>
<protein>
    <submittedName>
        <fullName evidence="3">Uncharacterized protein</fullName>
    </submittedName>
</protein>
<dbReference type="GO" id="GO:0005892">
    <property type="term" value="C:acetylcholine-gated channel complex"/>
    <property type="evidence" value="ECO:0007669"/>
    <property type="project" value="InterPro"/>
</dbReference>
<sequence>MDVRPISGLTRAYRNAVCCGAAAQQAAHVYLRPGSDTEQQSSCFYTIDGVVIIAADICSNVSKSTTSRSCRWYTVSLPATVPVYNWNASSEHSKKPTTRINLKTPTNSVYSGTETEGFHGFVVSVAIVQNLQMQIHSPSEAQLTERAEAFCRALEGRWALGDCGNSVIVFVWEHYKKMIIWPARLAEKYVTVEERKNILHKVNELAQTDQWYAALSQVTGELLRELNGEESGKVDTGTLSLVVAVGLAVLLTMLITCCVCAFRCCGNLRSEDRPRPVRRAVERVDSLRETVLRRGSQLRRSISRSPKFPNNPNRFFSADTTMV</sequence>
<evidence type="ECO:0000256" key="1">
    <source>
        <dbReference type="SAM" id="MobiDB-lite"/>
    </source>
</evidence>
<keyword evidence="2" id="KW-1133">Transmembrane helix</keyword>
<dbReference type="AlphaFoldDB" id="A0A368FW85"/>
<keyword evidence="2" id="KW-0812">Transmembrane</keyword>
<name>A0A368FW85_ANCCA</name>
<evidence type="ECO:0000256" key="2">
    <source>
        <dbReference type="SAM" id="Phobius"/>
    </source>
</evidence>
<keyword evidence="2" id="KW-0472">Membrane</keyword>
<dbReference type="Proteomes" id="UP000252519">
    <property type="component" value="Unassembled WGS sequence"/>
</dbReference>
<gene>
    <name evidence="3" type="ORF">ANCCAN_19115</name>
</gene>
<dbReference type="EMBL" id="JOJR01000708">
    <property type="protein sequence ID" value="RCN35040.1"/>
    <property type="molecule type" value="Genomic_DNA"/>
</dbReference>
<reference evidence="3 4" key="1">
    <citation type="submission" date="2014-10" db="EMBL/GenBank/DDBJ databases">
        <title>Draft genome of the hookworm Ancylostoma caninum.</title>
        <authorList>
            <person name="Mitreva M."/>
        </authorList>
    </citation>
    <scope>NUCLEOTIDE SEQUENCE [LARGE SCALE GENOMIC DNA]</scope>
    <source>
        <strain evidence="3 4">Baltimore</strain>
    </source>
</reference>
<dbReference type="Pfam" id="PF17175">
    <property type="entry name" value="MOLO1"/>
    <property type="match status" value="1"/>
</dbReference>
<dbReference type="OrthoDB" id="8062037at2759"/>
<evidence type="ECO:0000313" key="4">
    <source>
        <dbReference type="Proteomes" id="UP000252519"/>
    </source>
</evidence>
<organism evidence="3 4">
    <name type="scientific">Ancylostoma caninum</name>
    <name type="common">Dog hookworm</name>
    <dbReference type="NCBI Taxonomy" id="29170"/>
    <lineage>
        <taxon>Eukaryota</taxon>
        <taxon>Metazoa</taxon>
        <taxon>Ecdysozoa</taxon>
        <taxon>Nematoda</taxon>
        <taxon>Chromadorea</taxon>
        <taxon>Rhabditida</taxon>
        <taxon>Rhabditina</taxon>
        <taxon>Rhabditomorpha</taxon>
        <taxon>Strongyloidea</taxon>
        <taxon>Ancylostomatidae</taxon>
        <taxon>Ancylostomatinae</taxon>
        <taxon>Ancylostoma</taxon>
    </lineage>
</organism>
<evidence type="ECO:0000313" key="3">
    <source>
        <dbReference type="EMBL" id="RCN35040.1"/>
    </source>
</evidence>
<accession>A0A368FW85</accession>
<dbReference type="STRING" id="29170.A0A368FW85"/>
<dbReference type="InterPro" id="IPR033438">
    <property type="entry name" value="MOLO1"/>
</dbReference>
<comment type="caution">
    <text evidence="3">The sequence shown here is derived from an EMBL/GenBank/DDBJ whole genome shotgun (WGS) entry which is preliminary data.</text>
</comment>
<proteinExistence type="predicted"/>
<dbReference type="PANTHER" id="PTHR33748">
    <property type="entry name" value="PROTEIN CBG04600"/>
    <property type="match status" value="1"/>
</dbReference>
<feature type="transmembrane region" description="Helical" evidence="2">
    <location>
        <begin position="241"/>
        <end position="265"/>
    </location>
</feature>
<dbReference type="PANTHER" id="PTHR33748:SF4">
    <property type="entry name" value="MOLO-1"/>
    <property type="match status" value="1"/>
</dbReference>